<name>A0A1C4GR35_RHOSG</name>
<sequence>MASPGERLTAKLEQLPISDDAPMCSLLRTTLLAHAQQGSDITEPTVLGLLAITGVLEERLTRLEAMIQPVSTTT</sequence>
<dbReference type="AlphaFoldDB" id="A0A1C4GR35"/>
<protein>
    <submittedName>
        <fullName evidence="1">Uncharacterized protein</fullName>
    </submittedName>
</protein>
<dbReference type="EMBL" id="NOVD01000078">
    <property type="protein sequence ID" value="PCK22233.1"/>
    <property type="molecule type" value="Genomic_DNA"/>
</dbReference>
<proteinExistence type="predicted"/>
<comment type="caution">
    <text evidence="1">The sequence shown here is derived from an EMBL/GenBank/DDBJ whole genome shotgun (WGS) entry which is preliminary data.</text>
</comment>
<organism evidence="1 2">
    <name type="scientific">Rhodococcus qingshengii</name>
    <dbReference type="NCBI Taxonomy" id="334542"/>
    <lineage>
        <taxon>Bacteria</taxon>
        <taxon>Bacillati</taxon>
        <taxon>Actinomycetota</taxon>
        <taxon>Actinomycetes</taxon>
        <taxon>Mycobacteriales</taxon>
        <taxon>Nocardiaceae</taxon>
        <taxon>Rhodococcus</taxon>
        <taxon>Rhodococcus erythropolis group</taxon>
    </lineage>
</organism>
<reference evidence="1 2" key="1">
    <citation type="submission" date="2017-07" db="EMBL/GenBank/DDBJ databases">
        <title>Draft sequence of Rhodococcus enclensis 23b-28.</title>
        <authorList>
            <person name="Besaury L."/>
            <person name="Sancelme M."/>
            <person name="Amato P."/>
            <person name="Lallement A."/>
            <person name="Delort A.-M."/>
        </authorList>
    </citation>
    <scope>NUCLEOTIDE SEQUENCE [LARGE SCALE GENOMIC DNA]</scope>
    <source>
        <strain evidence="1 2">23b-28</strain>
    </source>
</reference>
<evidence type="ECO:0000313" key="2">
    <source>
        <dbReference type="Proteomes" id="UP000230886"/>
    </source>
</evidence>
<dbReference type="RefSeq" id="WP_003943993.1">
    <property type="nucleotide sequence ID" value="NZ_FMBB01000061.1"/>
</dbReference>
<dbReference type="Proteomes" id="UP000230886">
    <property type="component" value="Unassembled WGS sequence"/>
</dbReference>
<evidence type="ECO:0000313" key="1">
    <source>
        <dbReference type="EMBL" id="PCK22233.1"/>
    </source>
</evidence>
<gene>
    <name evidence="1" type="ORF">CHR55_32765</name>
</gene>
<accession>A0A1C4GR35</accession>